<evidence type="ECO:0000313" key="10">
    <source>
        <dbReference type="Proteomes" id="UP001194469"/>
    </source>
</evidence>
<evidence type="ECO:0000256" key="4">
    <source>
        <dbReference type="ARBA" id="ARBA00022692"/>
    </source>
</evidence>
<comment type="subcellular location">
    <subcellularLocation>
        <location evidence="1">Cell outer membrane</location>
        <topology evidence="1">Multi-pass membrane protein</topology>
    </subcellularLocation>
</comment>
<evidence type="ECO:0000256" key="3">
    <source>
        <dbReference type="ARBA" id="ARBA00022452"/>
    </source>
</evidence>
<dbReference type="Gene3D" id="2.40.160.60">
    <property type="entry name" value="Outer membrane protein transport protein (OMPP1/FadL/TodX)"/>
    <property type="match status" value="1"/>
</dbReference>
<dbReference type="SUPFAM" id="SSF56935">
    <property type="entry name" value="Porins"/>
    <property type="match status" value="1"/>
</dbReference>
<dbReference type="EMBL" id="VRYY01000221">
    <property type="protein sequence ID" value="MBG3877129.1"/>
    <property type="molecule type" value="Genomic_DNA"/>
</dbReference>
<keyword evidence="6" id="KW-0472">Membrane</keyword>
<keyword evidence="7" id="KW-0998">Cell outer membrane</keyword>
<reference evidence="9 10" key="1">
    <citation type="submission" date="2019-08" db="EMBL/GenBank/DDBJ databases">
        <authorList>
            <person name="Luo N."/>
        </authorList>
    </citation>
    <scope>NUCLEOTIDE SEQUENCE [LARGE SCALE GENOMIC DNA]</scope>
    <source>
        <strain evidence="9 10">NCIMB 9442</strain>
    </source>
</reference>
<keyword evidence="4" id="KW-0812">Transmembrane</keyword>
<proteinExistence type="inferred from homology"/>
<evidence type="ECO:0000256" key="6">
    <source>
        <dbReference type="ARBA" id="ARBA00023136"/>
    </source>
</evidence>
<dbReference type="Pfam" id="PF03349">
    <property type="entry name" value="Toluene_X"/>
    <property type="match status" value="1"/>
</dbReference>
<dbReference type="Proteomes" id="UP001194469">
    <property type="component" value="Unassembled WGS sequence"/>
</dbReference>
<evidence type="ECO:0008006" key="11">
    <source>
        <dbReference type="Google" id="ProtNLM"/>
    </source>
</evidence>
<gene>
    <name evidence="9" type="ORF">FVW20_08915</name>
</gene>
<feature type="signal peptide" evidence="8">
    <location>
        <begin position="1"/>
        <end position="24"/>
    </location>
</feature>
<comment type="similarity">
    <text evidence="2">Belongs to the OmpP1/FadL family.</text>
</comment>
<protein>
    <recommendedName>
        <fullName evidence="11">Long-chain fatty acid transport protein</fullName>
    </recommendedName>
</protein>
<organism evidence="9 10">
    <name type="scientific">Nitratidesulfovibrio oxamicus</name>
    <dbReference type="NCBI Taxonomy" id="32016"/>
    <lineage>
        <taxon>Bacteria</taxon>
        <taxon>Pseudomonadati</taxon>
        <taxon>Thermodesulfobacteriota</taxon>
        <taxon>Desulfovibrionia</taxon>
        <taxon>Desulfovibrionales</taxon>
        <taxon>Desulfovibrionaceae</taxon>
        <taxon>Nitratidesulfovibrio</taxon>
    </lineage>
</organism>
<accession>A0ABS0J3Y7</accession>
<dbReference type="PANTHER" id="PTHR35093">
    <property type="entry name" value="OUTER MEMBRANE PROTEIN NMB0088-RELATED"/>
    <property type="match status" value="1"/>
</dbReference>
<evidence type="ECO:0000256" key="1">
    <source>
        <dbReference type="ARBA" id="ARBA00004571"/>
    </source>
</evidence>
<keyword evidence="3" id="KW-1134">Transmembrane beta strand</keyword>
<name>A0ABS0J3Y7_9BACT</name>
<evidence type="ECO:0000256" key="7">
    <source>
        <dbReference type="ARBA" id="ARBA00023237"/>
    </source>
</evidence>
<evidence type="ECO:0000256" key="2">
    <source>
        <dbReference type="ARBA" id="ARBA00008163"/>
    </source>
</evidence>
<keyword evidence="5 8" id="KW-0732">Signal</keyword>
<keyword evidence="10" id="KW-1185">Reference proteome</keyword>
<evidence type="ECO:0000256" key="8">
    <source>
        <dbReference type="SAM" id="SignalP"/>
    </source>
</evidence>
<evidence type="ECO:0000313" key="9">
    <source>
        <dbReference type="EMBL" id="MBG3877129.1"/>
    </source>
</evidence>
<dbReference type="PANTHER" id="PTHR35093:SF8">
    <property type="entry name" value="OUTER MEMBRANE PROTEIN NMB0088-RELATED"/>
    <property type="match status" value="1"/>
</dbReference>
<sequence>MKRLKSLAMSCLLVCTAMAGTAQAEGFALYEWGARGNALAGAMVARKPDASAVAYNPALMTQLEGTQVMAGVSAIIPSAKVDVKSGGQTYTGEGADNVWTPPHGYLTTQLKDNLWLGMGIYTRFGLGTEYDDDRWAGRYNIYNAEIQTISYNPNIAFKLTDKLSAAVGVEFMTLKLNMDKKSDPSGGNNPLRPAAAEVDSNLEADSYGWGLTAGLHYQFNDQWAAGVSYKSQIEQEARGDNNFTIGSSLTSIPQVVGVYQDCDVKGSVTLPDMVAFGVSYTPIPELSIEVGALLTRWSLYDNLAIYHEPPFYGGQGALVNQEKDWRDAWRYSIGVEYAATPWMDLRAGYVYDESPARSGKIDYLIPTDDRQLYSVGTGFHWDSYTVDLSYTYIVASDAEYDNQGGGIYEGSSRDGRTHVFGLSLGYKF</sequence>
<evidence type="ECO:0000256" key="5">
    <source>
        <dbReference type="ARBA" id="ARBA00022729"/>
    </source>
</evidence>
<dbReference type="InterPro" id="IPR005017">
    <property type="entry name" value="OMPP1/FadL/TodX"/>
</dbReference>
<comment type="caution">
    <text evidence="9">The sequence shown here is derived from an EMBL/GenBank/DDBJ whole genome shotgun (WGS) entry which is preliminary data.</text>
</comment>
<dbReference type="RefSeq" id="WP_196609134.1">
    <property type="nucleotide sequence ID" value="NZ_VRYY01000221.1"/>
</dbReference>
<feature type="chain" id="PRO_5045597975" description="Long-chain fatty acid transport protein" evidence="8">
    <location>
        <begin position="25"/>
        <end position="428"/>
    </location>
</feature>